<organism evidence="1 2">
    <name type="scientific">Petrolisthes cinctipes</name>
    <name type="common">Flat porcelain crab</name>
    <dbReference type="NCBI Taxonomy" id="88211"/>
    <lineage>
        <taxon>Eukaryota</taxon>
        <taxon>Metazoa</taxon>
        <taxon>Ecdysozoa</taxon>
        <taxon>Arthropoda</taxon>
        <taxon>Crustacea</taxon>
        <taxon>Multicrustacea</taxon>
        <taxon>Malacostraca</taxon>
        <taxon>Eumalacostraca</taxon>
        <taxon>Eucarida</taxon>
        <taxon>Decapoda</taxon>
        <taxon>Pleocyemata</taxon>
        <taxon>Anomura</taxon>
        <taxon>Galatheoidea</taxon>
        <taxon>Porcellanidae</taxon>
        <taxon>Petrolisthes</taxon>
    </lineage>
</organism>
<dbReference type="EMBL" id="JAWQEG010005277">
    <property type="protein sequence ID" value="KAK3858547.1"/>
    <property type="molecule type" value="Genomic_DNA"/>
</dbReference>
<gene>
    <name evidence="1" type="ORF">Pcinc_035271</name>
</gene>
<proteinExistence type="predicted"/>
<evidence type="ECO:0000313" key="1">
    <source>
        <dbReference type="EMBL" id="KAK3858547.1"/>
    </source>
</evidence>
<dbReference type="Proteomes" id="UP001286313">
    <property type="component" value="Unassembled WGS sequence"/>
</dbReference>
<name>A0AAE1BWV6_PETCI</name>
<keyword evidence="2" id="KW-1185">Reference proteome</keyword>
<comment type="caution">
    <text evidence="1">The sequence shown here is derived from an EMBL/GenBank/DDBJ whole genome shotgun (WGS) entry which is preliminary data.</text>
</comment>
<reference evidence="1" key="1">
    <citation type="submission" date="2023-10" db="EMBL/GenBank/DDBJ databases">
        <title>Genome assemblies of two species of porcelain crab, Petrolisthes cinctipes and Petrolisthes manimaculis (Anomura: Porcellanidae).</title>
        <authorList>
            <person name="Angst P."/>
        </authorList>
    </citation>
    <scope>NUCLEOTIDE SEQUENCE</scope>
    <source>
        <strain evidence="1">PB745_01</strain>
        <tissue evidence="1">Gill</tissue>
    </source>
</reference>
<protein>
    <submittedName>
        <fullName evidence="1">Uncharacterized protein</fullName>
    </submittedName>
</protein>
<sequence length="89" mass="10293">MEDSDTKCDNRRSNGRICDVTRQPVTSAALMIFPADPSHSLYNTLWSTYKLHSRPNNMDGYIFADHNRFQSSFHHLPQFSDSTKLINMN</sequence>
<evidence type="ECO:0000313" key="2">
    <source>
        <dbReference type="Proteomes" id="UP001286313"/>
    </source>
</evidence>
<accession>A0AAE1BWV6</accession>
<dbReference type="AlphaFoldDB" id="A0AAE1BWV6"/>